<accession>A0A3M7RIZ0</accession>
<proteinExistence type="predicted"/>
<dbReference type="OrthoDB" id="10145014at2759"/>
<protein>
    <submittedName>
        <fullName evidence="1">Uncharacterized protein</fullName>
    </submittedName>
</protein>
<organism evidence="1 2">
    <name type="scientific">Brachionus plicatilis</name>
    <name type="common">Marine rotifer</name>
    <name type="synonym">Brachionus muelleri</name>
    <dbReference type="NCBI Taxonomy" id="10195"/>
    <lineage>
        <taxon>Eukaryota</taxon>
        <taxon>Metazoa</taxon>
        <taxon>Spiralia</taxon>
        <taxon>Gnathifera</taxon>
        <taxon>Rotifera</taxon>
        <taxon>Eurotatoria</taxon>
        <taxon>Monogononta</taxon>
        <taxon>Pseudotrocha</taxon>
        <taxon>Ploima</taxon>
        <taxon>Brachionidae</taxon>
        <taxon>Brachionus</taxon>
    </lineage>
</organism>
<comment type="caution">
    <text evidence="1">The sequence shown here is derived from an EMBL/GenBank/DDBJ whole genome shotgun (WGS) entry which is preliminary data.</text>
</comment>
<name>A0A3M7RIZ0_BRAPC</name>
<keyword evidence="2" id="KW-1185">Reference proteome</keyword>
<dbReference type="AlphaFoldDB" id="A0A3M7RIZ0"/>
<sequence length="76" mass="8916">MQAEYYFKKALRRYRDGEEGKAKFYFKKAFSCSDAGQHGDEWKDLVHEYGLSSSEIKRFIDININIENLGIKCSIQ</sequence>
<reference evidence="1 2" key="1">
    <citation type="journal article" date="2018" name="Sci. Rep.">
        <title>Genomic signatures of local adaptation to the degree of environmental predictability in rotifers.</title>
        <authorList>
            <person name="Franch-Gras L."/>
            <person name="Hahn C."/>
            <person name="Garcia-Roger E.M."/>
            <person name="Carmona M.J."/>
            <person name="Serra M."/>
            <person name="Gomez A."/>
        </authorList>
    </citation>
    <scope>NUCLEOTIDE SEQUENCE [LARGE SCALE GENOMIC DNA]</scope>
    <source>
        <strain evidence="1">HYR1</strain>
    </source>
</reference>
<dbReference type="Proteomes" id="UP000276133">
    <property type="component" value="Unassembled WGS sequence"/>
</dbReference>
<evidence type="ECO:0000313" key="1">
    <source>
        <dbReference type="EMBL" id="RNA23511.1"/>
    </source>
</evidence>
<evidence type="ECO:0000313" key="2">
    <source>
        <dbReference type="Proteomes" id="UP000276133"/>
    </source>
</evidence>
<gene>
    <name evidence="1" type="ORF">BpHYR1_012832</name>
</gene>
<dbReference type="EMBL" id="REGN01003274">
    <property type="protein sequence ID" value="RNA23511.1"/>
    <property type="molecule type" value="Genomic_DNA"/>
</dbReference>